<dbReference type="EMBL" id="FUWH01000013">
    <property type="protein sequence ID" value="SKA17413.1"/>
    <property type="molecule type" value="Genomic_DNA"/>
</dbReference>
<dbReference type="SUPFAM" id="SSF159888">
    <property type="entry name" value="YdhG-like"/>
    <property type="match status" value="1"/>
</dbReference>
<protein>
    <submittedName>
        <fullName evidence="1">Uncharacterized protein</fullName>
    </submittedName>
</protein>
<dbReference type="OrthoDB" id="2604576at2"/>
<evidence type="ECO:0000313" key="1">
    <source>
        <dbReference type="EMBL" id="SKA17413.1"/>
    </source>
</evidence>
<evidence type="ECO:0000313" key="2">
    <source>
        <dbReference type="Proteomes" id="UP000190888"/>
    </source>
</evidence>
<dbReference type="Proteomes" id="UP000190888">
    <property type="component" value="Unassembled WGS sequence"/>
</dbReference>
<gene>
    <name evidence="1" type="ORF">SAMN04488132_11398</name>
</gene>
<sequence>MIVSTIREHIDSLPEPRRTEMNTLHAFIKKLFPKTKLWFDEGKDASGKVVTNPTIGYGLQTIRYTNGKTRDYFQIGIRANTSGISVYILGLADKTYLANTYGKKIGKAKVTGYCIKFKTTADIDLKILGEAIQYGVKATAIS</sequence>
<dbReference type="RefSeq" id="WP_078832704.1">
    <property type="nucleotide sequence ID" value="NZ_FUWH01000013.1"/>
</dbReference>
<reference evidence="1 2" key="1">
    <citation type="submission" date="2017-02" db="EMBL/GenBank/DDBJ databases">
        <authorList>
            <person name="Peterson S.W."/>
        </authorList>
    </citation>
    <scope>NUCLEOTIDE SEQUENCE [LARGE SCALE GENOMIC DNA]</scope>
    <source>
        <strain evidence="1 2">DSM 22335</strain>
    </source>
</reference>
<dbReference type="AlphaFoldDB" id="A0A1T4RN99"/>
<proteinExistence type="predicted"/>
<name>A0A1T4RN99_9BACT</name>
<keyword evidence="2" id="KW-1185">Reference proteome</keyword>
<organism evidence="1 2">
    <name type="scientific">Sediminibacterium ginsengisoli</name>
    <dbReference type="NCBI Taxonomy" id="413434"/>
    <lineage>
        <taxon>Bacteria</taxon>
        <taxon>Pseudomonadati</taxon>
        <taxon>Bacteroidota</taxon>
        <taxon>Chitinophagia</taxon>
        <taxon>Chitinophagales</taxon>
        <taxon>Chitinophagaceae</taxon>
        <taxon>Sediminibacterium</taxon>
    </lineage>
</organism>
<accession>A0A1T4RN99</accession>